<feature type="DNA-binding region" description="OmpR/PhoB-type" evidence="7">
    <location>
        <begin position="129"/>
        <end position="228"/>
    </location>
</feature>
<evidence type="ECO:0000259" key="8">
    <source>
        <dbReference type="PROSITE" id="PS50110"/>
    </source>
</evidence>
<evidence type="ECO:0000256" key="2">
    <source>
        <dbReference type="ARBA" id="ARBA00023015"/>
    </source>
</evidence>
<protein>
    <recommendedName>
        <fullName evidence="1">Stage 0 sporulation protein A homolog</fullName>
    </recommendedName>
</protein>
<dbReference type="PANTHER" id="PTHR48111">
    <property type="entry name" value="REGULATOR OF RPOS"/>
    <property type="match status" value="1"/>
</dbReference>
<dbReference type="InterPro" id="IPR036388">
    <property type="entry name" value="WH-like_DNA-bd_sf"/>
</dbReference>
<keyword evidence="4" id="KW-0804">Transcription</keyword>
<evidence type="ECO:0000256" key="3">
    <source>
        <dbReference type="ARBA" id="ARBA00023125"/>
    </source>
</evidence>
<dbReference type="Pfam" id="PF00072">
    <property type="entry name" value="Response_reg"/>
    <property type="match status" value="1"/>
</dbReference>
<feature type="domain" description="Response regulatory" evidence="8">
    <location>
        <begin position="3"/>
        <end position="118"/>
    </location>
</feature>
<dbReference type="Pfam" id="PF00486">
    <property type="entry name" value="Trans_reg_C"/>
    <property type="match status" value="1"/>
</dbReference>
<dbReference type="CDD" id="cd00383">
    <property type="entry name" value="trans_reg_C"/>
    <property type="match status" value="1"/>
</dbReference>
<keyword evidence="3 7" id="KW-0238">DNA-binding</keyword>
<evidence type="ECO:0000256" key="4">
    <source>
        <dbReference type="ARBA" id="ARBA00023163"/>
    </source>
</evidence>
<dbReference type="CDD" id="cd17574">
    <property type="entry name" value="REC_OmpR"/>
    <property type="match status" value="1"/>
</dbReference>
<dbReference type="SMART" id="SM00448">
    <property type="entry name" value="REC"/>
    <property type="match status" value="1"/>
</dbReference>
<sequence length="228" mass="25730">MKKVLILEDEVSIRSFVVINLKRAGYEAIEAGTGREALERLKENPDTGVAILDIMLPDIDGFEVCRSIRATNKAIGIIMLTARTQEMDKVTGLMTGADDYVTKPFSPAELTARIDALYRRIGGAAEADPEVIVHEPFTLNLRNRTLEKSGRRIKLTQVEFAILQLFMQNPGRVLSREDILTSVWGRDYDGELKIVDVNIRRLRIKIEDNTANPTYITTVWGYGYKWGL</sequence>
<dbReference type="Gene3D" id="1.10.10.10">
    <property type="entry name" value="Winged helix-like DNA-binding domain superfamily/Winged helix DNA-binding domain"/>
    <property type="match status" value="1"/>
</dbReference>
<name>A0ABV1G8A9_9FIRM</name>
<keyword evidence="11" id="KW-1185">Reference proteome</keyword>
<gene>
    <name evidence="10" type="ORF">WMO66_10460</name>
</gene>
<dbReference type="RefSeq" id="WP_349136415.1">
    <property type="nucleotide sequence ID" value="NZ_JBBMFF010000241.1"/>
</dbReference>
<dbReference type="SMART" id="SM00862">
    <property type="entry name" value="Trans_reg_C"/>
    <property type="match status" value="1"/>
</dbReference>
<evidence type="ECO:0000256" key="6">
    <source>
        <dbReference type="PROSITE-ProRule" id="PRU00169"/>
    </source>
</evidence>
<dbReference type="InterPro" id="IPR039420">
    <property type="entry name" value="WalR-like"/>
</dbReference>
<dbReference type="InterPro" id="IPR001867">
    <property type="entry name" value="OmpR/PhoB-type_DNA-bd"/>
</dbReference>
<dbReference type="EMBL" id="JBBMFF010000241">
    <property type="protein sequence ID" value="MEQ2511661.1"/>
    <property type="molecule type" value="Genomic_DNA"/>
</dbReference>
<dbReference type="PROSITE" id="PS51755">
    <property type="entry name" value="OMPR_PHOB"/>
    <property type="match status" value="1"/>
</dbReference>
<feature type="domain" description="OmpR/PhoB-type" evidence="9">
    <location>
        <begin position="129"/>
        <end position="228"/>
    </location>
</feature>
<dbReference type="PROSITE" id="PS50110">
    <property type="entry name" value="RESPONSE_REGULATORY"/>
    <property type="match status" value="1"/>
</dbReference>
<comment type="caution">
    <text evidence="10">The sequence shown here is derived from an EMBL/GenBank/DDBJ whole genome shotgun (WGS) entry which is preliminary data.</text>
</comment>
<evidence type="ECO:0000256" key="7">
    <source>
        <dbReference type="PROSITE-ProRule" id="PRU01091"/>
    </source>
</evidence>
<dbReference type="Gene3D" id="3.40.50.2300">
    <property type="match status" value="1"/>
</dbReference>
<dbReference type="InterPro" id="IPR011006">
    <property type="entry name" value="CheY-like_superfamily"/>
</dbReference>
<dbReference type="Gene3D" id="6.10.250.690">
    <property type="match status" value="1"/>
</dbReference>
<evidence type="ECO:0000313" key="11">
    <source>
        <dbReference type="Proteomes" id="UP001491552"/>
    </source>
</evidence>
<evidence type="ECO:0000256" key="5">
    <source>
        <dbReference type="ARBA" id="ARBA00024867"/>
    </source>
</evidence>
<keyword evidence="2" id="KW-0805">Transcription regulation</keyword>
<proteinExistence type="predicted"/>
<accession>A0ABV1G8A9</accession>
<organism evidence="10 11">
    <name type="scientific">Faecousia intestinalis</name>
    <dbReference type="NCBI Taxonomy" id="3133167"/>
    <lineage>
        <taxon>Bacteria</taxon>
        <taxon>Bacillati</taxon>
        <taxon>Bacillota</taxon>
        <taxon>Clostridia</taxon>
        <taxon>Eubacteriales</taxon>
        <taxon>Oscillospiraceae</taxon>
        <taxon>Faecousia</taxon>
    </lineage>
</organism>
<dbReference type="SUPFAM" id="SSF52172">
    <property type="entry name" value="CheY-like"/>
    <property type="match status" value="1"/>
</dbReference>
<dbReference type="InterPro" id="IPR001789">
    <property type="entry name" value="Sig_transdc_resp-reg_receiver"/>
</dbReference>
<evidence type="ECO:0000259" key="9">
    <source>
        <dbReference type="PROSITE" id="PS51755"/>
    </source>
</evidence>
<reference evidence="10 11" key="1">
    <citation type="submission" date="2024-03" db="EMBL/GenBank/DDBJ databases">
        <title>Human intestinal bacterial collection.</title>
        <authorList>
            <person name="Pauvert C."/>
            <person name="Hitch T.C.A."/>
            <person name="Clavel T."/>
        </authorList>
    </citation>
    <scope>NUCLEOTIDE SEQUENCE [LARGE SCALE GENOMIC DNA]</scope>
    <source>
        <strain evidence="10 11">CLA-AA-H192</strain>
    </source>
</reference>
<dbReference type="PANTHER" id="PTHR48111:SF54">
    <property type="entry name" value="STAGE 0 SPORULATION PROTEIN A HOMOLOG"/>
    <property type="match status" value="1"/>
</dbReference>
<evidence type="ECO:0000256" key="1">
    <source>
        <dbReference type="ARBA" id="ARBA00018672"/>
    </source>
</evidence>
<comment type="function">
    <text evidence="5">May play the central regulatory role in sporulation. It may be an element of the effector pathway responsible for the activation of sporulation genes in response to nutritional stress. Spo0A may act in concert with spo0H (a sigma factor) to control the expression of some genes that are critical to the sporulation process.</text>
</comment>
<evidence type="ECO:0000313" key="10">
    <source>
        <dbReference type="EMBL" id="MEQ2511661.1"/>
    </source>
</evidence>
<dbReference type="Proteomes" id="UP001491552">
    <property type="component" value="Unassembled WGS sequence"/>
</dbReference>
<keyword evidence="6" id="KW-0597">Phosphoprotein</keyword>
<feature type="modified residue" description="4-aspartylphosphate" evidence="6">
    <location>
        <position position="53"/>
    </location>
</feature>